<keyword evidence="3" id="KW-1185">Reference proteome</keyword>
<feature type="compositionally biased region" description="Low complexity" evidence="1">
    <location>
        <begin position="28"/>
        <end position="47"/>
    </location>
</feature>
<dbReference type="KEGG" id="halt:IM660_08940"/>
<evidence type="ECO:0000313" key="3">
    <source>
        <dbReference type="Proteomes" id="UP000593758"/>
    </source>
</evidence>
<dbReference type="AlphaFoldDB" id="A0A7M1SXT7"/>
<reference evidence="2 3" key="1">
    <citation type="submission" date="2020-10" db="EMBL/GenBank/DDBJ databases">
        <title>Haloactinobacterium sp. RN3S43, a bacterium isolated from saline soil.</title>
        <authorList>
            <person name="Sun J.-Q."/>
        </authorList>
    </citation>
    <scope>NUCLEOTIDE SEQUENCE [LARGE SCALE GENOMIC DNA]</scope>
    <source>
        <strain evidence="2 3">RN3S43</strain>
    </source>
</reference>
<dbReference type="EMBL" id="CP063169">
    <property type="protein sequence ID" value="QOR72331.1"/>
    <property type="molecule type" value="Genomic_DNA"/>
</dbReference>
<dbReference type="Proteomes" id="UP000593758">
    <property type="component" value="Chromosome"/>
</dbReference>
<name>A0A7M1SXT7_9MICO</name>
<accession>A0A7M1SXT7</accession>
<proteinExistence type="predicted"/>
<sequence length="242" mass="25579">MWAVAIAVLALVVPTGCQLLGGSEDDQLGGSDSSAGDSSDGHGASDGPATIPPQLLECGDPSAQDKDDQDKGTDPESGDEGGLLLTDTDLTAASWSMPDGFQEAFGYVEDNPVEALDQIWVAEPTDSTVPSLNVVNVVVYTGLDWGPLASECAQVPLDAVEERLAGYRDQIDAEPLTDAQMTEVAGLPAITQEVGLDSYDYVGYWLFSRTDLVHVYCQWTDAQYRTVVEDGCADLVASVRVG</sequence>
<feature type="region of interest" description="Disordered" evidence="1">
    <location>
        <begin position="22"/>
        <end position="84"/>
    </location>
</feature>
<feature type="compositionally biased region" description="Basic and acidic residues" evidence="1">
    <location>
        <begin position="63"/>
        <end position="74"/>
    </location>
</feature>
<organism evidence="2 3">
    <name type="scientific">Ruania alkalisoli</name>
    <dbReference type="NCBI Taxonomy" id="2779775"/>
    <lineage>
        <taxon>Bacteria</taxon>
        <taxon>Bacillati</taxon>
        <taxon>Actinomycetota</taxon>
        <taxon>Actinomycetes</taxon>
        <taxon>Micrococcales</taxon>
        <taxon>Ruaniaceae</taxon>
        <taxon>Ruania</taxon>
    </lineage>
</organism>
<dbReference type="RefSeq" id="WP_193498971.1">
    <property type="nucleotide sequence ID" value="NZ_CP063169.1"/>
</dbReference>
<gene>
    <name evidence="2" type="ORF">IM660_08940</name>
</gene>
<evidence type="ECO:0000256" key="1">
    <source>
        <dbReference type="SAM" id="MobiDB-lite"/>
    </source>
</evidence>
<evidence type="ECO:0000313" key="2">
    <source>
        <dbReference type="EMBL" id="QOR72331.1"/>
    </source>
</evidence>
<protein>
    <submittedName>
        <fullName evidence="2">Uncharacterized protein</fullName>
    </submittedName>
</protein>